<gene>
    <name evidence="14" type="ORF">A9404_05220</name>
</gene>
<dbReference type="Pfam" id="PF02687">
    <property type="entry name" value="FtsX"/>
    <property type="match status" value="1"/>
</dbReference>
<sequence length="326" mass="35964">MSRAQPKDLSAARVNSKSTARGEHALSAWAQHHRRCFKDALWRLLRRPISAWATIVTIAIVLALPGFIMTLASQIKEIGGMWASENGQMNVYLVANAHNDQIESFQAWLKQQQVVRDSRLITPEQGLDELAKRLNINSLGDIQPNPLPAVILVHLNQLTGETVESLKRQIRANPLVASISEGGAWIKRLQEISGFFDQLSWWLLGLFGITVIFVIGNTLRLELQERREELALMALIGSTSRYMLRPLLYDGAITGLLGGMLASGIIYGLLTALATPINNLATNYGAHITVIAPLLMTGLLGSIGLFLGWLSAQMIGRNFIKKSVRL</sequence>
<evidence type="ECO:0000256" key="7">
    <source>
        <dbReference type="ARBA" id="ARBA00022989"/>
    </source>
</evidence>
<dbReference type="GO" id="GO:0032153">
    <property type="term" value="C:cell division site"/>
    <property type="evidence" value="ECO:0007669"/>
    <property type="project" value="TreeGrafter"/>
</dbReference>
<comment type="function">
    <text evidence="10">Part of the ABC transporter FtsEX involved in cellular division.</text>
</comment>
<protein>
    <recommendedName>
        <fullName evidence="3 10">Cell division protein FtsX</fullName>
    </recommendedName>
</protein>
<feature type="transmembrane region" description="Helical" evidence="11">
    <location>
        <begin position="199"/>
        <end position="219"/>
    </location>
</feature>
<dbReference type="GO" id="GO:0005886">
    <property type="term" value="C:plasma membrane"/>
    <property type="evidence" value="ECO:0007669"/>
    <property type="project" value="UniProtKB-SubCell"/>
</dbReference>
<feature type="domain" description="ABC3 transporter permease C-terminal" evidence="12">
    <location>
        <begin position="204"/>
        <end position="316"/>
    </location>
</feature>
<dbReference type="GO" id="GO:0051301">
    <property type="term" value="P:cell division"/>
    <property type="evidence" value="ECO:0007669"/>
    <property type="project" value="UniProtKB-KW"/>
</dbReference>
<dbReference type="InterPro" id="IPR004513">
    <property type="entry name" value="FtsX"/>
</dbReference>
<evidence type="ECO:0000256" key="10">
    <source>
        <dbReference type="PIRNR" id="PIRNR003097"/>
    </source>
</evidence>
<organism evidence="14 15">
    <name type="scientific">Halothiobacillus diazotrophicus</name>
    <dbReference type="NCBI Taxonomy" id="1860122"/>
    <lineage>
        <taxon>Bacteria</taxon>
        <taxon>Pseudomonadati</taxon>
        <taxon>Pseudomonadota</taxon>
        <taxon>Gammaproteobacteria</taxon>
        <taxon>Chromatiales</taxon>
        <taxon>Halothiobacillaceae</taxon>
        <taxon>Halothiobacillus</taxon>
    </lineage>
</organism>
<evidence type="ECO:0000259" key="13">
    <source>
        <dbReference type="Pfam" id="PF18075"/>
    </source>
</evidence>
<feature type="transmembrane region" description="Helical" evidence="11">
    <location>
        <begin position="51"/>
        <end position="72"/>
    </location>
</feature>
<comment type="similarity">
    <text evidence="2 10">Belongs to the ABC-4 integral membrane protein family. FtsX subfamily.</text>
</comment>
<dbReference type="PANTHER" id="PTHR47755:SF1">
    <property type="entry name" value="CELL DIVISION PROTEIN FTSX"/>
    <property type="match status" value="1"/>
</dbReference>
<evidence type="ECO:0000259" key="12">
    <source>
        <dbReference type="Pfam" id="PF02687"/>
    </source>
</evidence>
<keyword evidence="6 11" id="KW-0812">Transmembrane</keyword>
<keyword evidence="5 10" id="KW-0132">Cell division</keyword>
<keyword evidence="10" id="KW-0997">Cell inner membrane</keyword>
<proteinExistence type="inferred from homology"/>
<dbReference type="KEGG" id="haz:A9404_05220"/>
<dbReference type="PIRSF" id="PIRSF003097">
    <property type="entry name" value="FtsX"/>
    <property type="match status" value="1"/>
</dbReference>
<evidence type="ECO:0000313" key="14">
    <source>
        <dbReference type="EMBL" id="ANJ66853.1"/>
    </source>
</evidence>
<keyword evidence="15" id="KW-1185">Reference proteome</keyword>
<dbReference type="Pfam" id="PF18075">
    <property type="entry name" value="FtsX_ECD"/>
    <property type="match status" value="1"/>
</dbReference>
<evidence type="ECO:0000256" key="8">
    <source>
        <dbReference type="ARBA" id="ARBA00023136"/>
    </source>
</evidence>
<evidence type="ECO:0000256" key="11">
    <source>
        <dbReference type="SAM" id="Phobius"/>
    </source>
</evidence>
<evidence type="ECO:0000256" key="9">
    <source>
        <dbReference type="ARBA" id="ARBA00023306"/>
    </source>
</evidence>
<dbReference type="PANTHER" id="PTHR47755">
    <property type="entry name" value="CELL DIVISION PROTEIN FTSX"/>
    <property type="match status" value="1"/>
</dbReference>
<dbReference type="InterPro" id="IPR040690">
    <property type="entry name" value="FtsX_ECD"/>
</dbReference>
<dbReference type="OrthoDB" id="9813411at2"/>
<evidence type="ECO:0000313" key="15">
    <source>
        <dbReference type="Proteomes" id="UP000078596"/>
    </source>
</evidence>
<dbReference type="EMBL" id="CP016027">
    <property type="protein sequence ID" value="ANJ66853.1"/>
    <property type="molecule type" value="Genomic_DNA"/>
</dbReference>
<evidence type="ECO:0000256" key="3">
    <source>
        <dbReference type="ARBA" id="ARBA00021907"/>
    </source>
</evidence>
<dbReference type="Proteomes" id="UP000078596">
    <property type="component" value="Chromosome"/>
</dbReference>
<comment type="subcellular location">
    <subcellularLocation>
        <location evidence="10">Cell inner membrane</location>
    </subcellularLocation>
    <subcellularLocation>
        <location evidence="1">Cell membrane</location>
        <topology evidence="1">Multi-pass membrane protein</topology>
    </subcellularLocation>
</comment>
<keyword evidence="7 11" id="KW-1133">Transmembrane helix</keyword>
<evidence type="ECO:0000256" key="5">
    <source>
        <dbReference type="ARBA" id="ARBA00022618"/>
    </source>
</evidence>
<dbReference type="STRING" id="1860122.A9404_05220"/>
<dbReference type="RefSeq" id="WP_066099215.1">
    <property type="nucleotide sequence ID" value="NZ_CP016027.1"/>
</dbReference>
<evidence type="ECO:0000256" key="4">
    <source>
        <dbReference type="ARBA" id="ARBA00022475"/>
    </source>
</evidence>
<evidence type="ECO:0000256" key="2">
    <source>
        <dbReference type="ARBA" id="ARBA00007379"/>
    </source>
</evidence>
<evidence type="ECO:0000256" key="1">
    <source>
        <dbReference type="ARBA" id="ARBA00004651"/>
    </source>
</evidence>
<accession>A0A191ZG58</accession>
<evidence type="ECO:0000256" key="6">
    <source>
        <dbReference type="ARBA" id="ARBA00022692"/>
    </source>
</evidence>
<keyword evidence="4 10" id="KW-1003">Cell membrane</keyword>
<keyword evidence="9 10" id="KW-0131">Cell cycle</keyword>
<dbReference type="InterPro" id="IPR003838">
    <property type="entry name" value="ABC3_permease_C"/>
</dbReference>
<dbReference type="Gene3D" id="3.30.70.3040">
    <property type="match status" value="1"/>
</dbReference>
<dbReference type="AlphaFoldDB" id="A0A191ZG58"/>
<reference evidence="14 15" key="1">
    <citation type="submission" date="2016-06" db="EMBL/GenBank/DDBJ databases">
        <title>Insight into the functional genes involving in sulfur oxidation in Pearl River water.</title>
        <authorList>
            <person name="Luo J."/>
            <person name="Tan X."/>
            <person name="Lin W."/>
        </authorList>
    </citation>
    <scope>NUCLEOTIDE SEQUENCE [LARGE SCALE GENOMIC DNA]</scope>
    <source>
        <strain evidence="14 15">LS2</strain>
    </source>
</reference>
<keyword evidence="8 10" id="KW-0472">Membrane</keyword>
<feature type="transmembrane region" description="Helical" evidence="11">
    <location>
        <begin position="247"/>
        <end position="270"/>
    </location>
</feature>
<feature type="domain" description="FtsX extracellular" evidence="13">
    <location>
        <begin position="88"/>
        <end position="179"/>
    </location>
</feature>
<feature type="transmembrane region" description="Helical" evidence="11">
    <location>
        <begin position="290"/>
        <end position="312"/>
    </location>
</feature>
<name>A0A191ZG58_9GAMM</name>